<feature type="domain" description="GIY-YIG" evidence="2">
    <location>
        <begin position="29"/>
        <end position="100"/>
    </location>
</feature>
<feature type="coiled-coil region" evidence="1">
    <location>
        <begin position="117"/>
        <end position="144"/>
    </location>
</feature>
<evidence type="ECO:0000313" key="3">
    <source>
        <dbReference type="EMBL" id="OMD27486.1"/>
    </source>
</evidence>
<dbReference type="RefSeq" id="WP_051491047.1">
    <property type="nucleotide sequence ID" value="NZ_MKQP01000036.1"/>
</dbReference>
<comment type="caution">
    <text evidence="3">The sequence shown here is derived from an EMBL/GenBank/DDBJ whole genome shotgun (WGS) entry which is preliminary data.</text>
</comment>
<dbReference type="InterPro" id="IPR035901">
    <property type="entry name" value="GIY-YIG_endonuc_sf"/>
</dbReference>
<sequence>MAVAITMPTDTLTIPIADVGSVLEALRFRPGGVYVFYDGLGECLYVGQSKTLPDRLRKHLTSSPFAHEIASVTLYFVSDPYEREIYETYAITTFNGKYNRAKKFEQRTANPLVSEEIDEAYFEIDELMREKNDLDAAIKDIDERHIRRPPRRKINRRGYLTRRYLEYLAEMSERTEEEKAEMWREQCERKRMVRRVVEIDSEFREIKDKITRLLRKLAV</sequence>
<dbReference type="AlphaFoldDB" id="A0A1R0X311"/>
<gene>
    <name evidence="3" type="ORF">BJP51_25150</name>
</gene>
<name>A0A1R0X311_9BACL</name>
<dbReference type="PROSITE" id="PS50164">
    <property type="entry name" value="GIY_YIG"/>
    <property type="match status" value="1"/>
</dbReference>
<dbReference type="Gene3D" id="3.40.1440.10">
    <property type="entry name" value="GIY-YIG endonuclease"/>
    <property type="match status" value="1"/>
</dbReference>
<dbReference type="SMART" id="SM00465">
    <property type="entry name" value="GIYc"/>
    <property type="match status" value="1"/>
</dbReference>
<accession>A0A1R0X311</accession>
<dbReference type="InterPro" id="IPR000305">
    <property type="entry name" value="GIY-YIG_endonuc"/>
</dbReference>
<evidence type="ECO:0000313" key="4">
    <source>
        <dbReference type="Proteomes" id="UP000187465"/>
    </source>
</evidence>
<proteinExistence type="predicted"/>
<reference evidence="3 4" key="1">
    <citation type="submission" date="2016-10" db="EMBL/GenBank/DDBJ databases">
        <title>Paenibacillus species isolates.</title>
        <authorList>
            <person name="Beno S.M."/>
        </authorList>
    </citation>
    <scope>NUCLEOTIDE SEQUENCE [LARGE SCALE GENOMIC DNA]</scope>
    <source>
        <strain evidence="3 4">FSL H7-0604</strain>
    </source>
</reference>
<dbReference type="Pfam" id="PF01541">
    <property type="entry name" value="GIY-YIG"/>
    <property type="match status" value="1"/>
</dbReference>
<dbReference type="EMBL" id="MKQP01000036">
    <property type="protein sequence ID" value="OMD27486.1"/>
    <property type="molecule type" value="Genomic_DNA"/>
</dbReference>
<evidence type="ECO:0000256" key="1">
    <source>
        <dbReference type="SAM" id="Coils"/>
    </source>
</evidence>
<protein>
    <recommendedName>
        <fullName evidence="2">GIY-YIG domain-containing protein</fullName>
    </recommendedName>
</protein>
<dbReference type="Proteomes" id="UP000187465">
    <property type="component" value="Unassembled WGS sequence"/>
</dbReference>
<evidence type="ECO:0000259" key="2">
    <source>
        <dbReference type="PROSITE" id="PS50164"/>
    </source>
</evidence>
<keyword evidence="1" id="KW-0175">Coiled coil</keyword>
<organism evidence="3 4">
    <name type="scientific">Paenibacillus odorifer</name>
    <dbReference type="NCBI Taxonomy" id="189426"/>
    <lineage>
        <taxon>Bacteria</taxon>
        <taxon>Bacillati</taxon>
        <taxon>Bacillota</taxon>
        <taxon>Bacilli</taxon>
        <taxon>Bacillales</taxon>
        <taxon>Paenibacillaceae</taxon>
        <taxon>Paenibacillus</taxon>
    </lineage>
</organism>
<dbReference type="SUPFAM" id="SSF82771">
    <property type="entry name" value="GIY-YIG endonuclease"/>
    <property type="match status" value="1"/>
</dbReference>